<evidence type="ECO:0000256" key="1">
    <source>
        <dbReference type="ARBA" id="ARBA00004123"/>
    </source>
</evidence>
<comment type="caution">
    <text evidence="10">The sequence shown here is derived from an EMBL/GenBank/DDBJ whole genome shotgun (WGS) entry which is preliminary data.</text>
</comment>
<dbReference type="SUPFAM" id="SSF49879">
    <property type="entry name" value="SMAD/FHA domain"/>
    <property type="match status" value="1"/>
</dbReference>
<keyword evidence="5" id="KW-0234">DNA repair</keyword>
<feature type="compositionally biased region" description="Basic residues" evidence="8">
    <location>
        <begin position="779"/>
        <end position="789"/>
    </location>
</feature>
<feature type="region of interest" description="Disordered" evidence="8">
    <location>
        <begin position="390"/>
        <end position="418"/>
    </location>
</feature>
<dbReference type="Pfam" id="PF16508">
    <property type="entry name" value="NIBRIN_BRCT_II"/>
    <property type="match status" value="1"/>
</dbReference>
<gene>
    <name evidence="10" type="ORF">BC938DRAFT_480420</name>
</gene>
<dbReference type="InterPro" id="IPR032429">
    <property type="entry name" value="Nibrin_BRCT2"/>
</dbReference>
<dbReference type="GO" id="GO:0000724">
    <property type="term" value="P:double-strand break repair via homologous recombination"/>
    <property type="evidence" value="ECO:0007669"/>
    <property type="project" value="TreeGrafter"/>
</dbReference>
<evidence type="ECO:0000256" key="8">
    <source>
        <dbReference type="SAM" id="MobiDB-lite"/>
    </source>
</evidence>
<feature type="compositionally biased region" description="Low complexity" evidence="8">
    <location>
        <begin position="399"/>
        <end position="417"/>
    </location>
</feature>
<evidence type="ECO:0000256" key="6">
    <source>
        <dbReference type="ARBA" id="ARBA00023242"/>
    </source>
</evidence>
<dbReference type="SMART" id="SM00240">
    <property type="entry name" value="FHA"/>
    <property type="match status" value="1"/>
</dbReference>
<organism evidence="10 11">
    <name type="scientific">Jimgerdemannia flammicorona</name>
    <dbReference type="NCBI Taxonomy" id="994334"/>
    <lineage>
        <taxon>Eukaryota</taxon>
        <taxon>Fungi</taxon>
        <taxon>Fungi incertae sedis</taxon>
        <taxon>Mucoromycota</taxon>
        <taxon>Mucoromycotina</taxon>
        <taxon>Endogonomycetes</taxon>
        <taxon>Endogonales</taxon>
        <taxon>Endogonaceae</taxon>
        <taxon>Jimgerdemannia</taxon>
    </lineage>
</organism>
<feature type="region of interest" description="Disordered" evidence="8">
    <location>
        <begin position="658"/>
        <end position="683"/>
    </location>
</feature>
<dbReference type="CDD" id="cd22667">
    <property type="entry name" value="FHA_NBN"/>
    <property type="match status" value="1"/>
</dbReference>
<dbReference type="GO" id="GO:0030870">
    <property type="term" value="C:Mre11 complex"/>
    <property type="evidence" value="ECO:0007669"/>
    <property type="project" value="InterPro"/>
</dbReference>
<feature type="non-terminal residue" evidence="10">
    <location>
        <position position="852"/>
    </location>
</feature>
<feature type="compositionally biased region" description="Acidic residues" evidence="8">
    <location>
        <begin position="840"/>
        <end position="852"/>
    </location>
</feature>
<feature type="compositionally biased region" description="Basic and acidic residues" evidence="8">
    <location>
        <begin position="798"/>
        <end position="807"/>
    </location>
</feature>
<dbReference type="EMBL" id="RBNJ01004900">
    <property type="protein sequence ID" value="RUS29646.1"/>
    <property type="molecule type" value="Genomic_DNA"/>
</dbReference>
<proteinExistence type="inferred from homology"/>
<feature type="region of interest" description="Disordered" evidence="8">
    <location>
        <begin position="550"/>
        <end position="570"/>
    </location>
</feature>
<evidence type="ECO:0000256" key="3">
    <source>
        <dbReference type="ARBA" id="ARBA00022454"/>
    </source>
</evidence>
<dbReference type="CDD" id="cd17741">
    <property type="entry name" value="BRCT_nibrin"/>
    <property type="match status" value="1"/>
</dbReference>
<protein>
    <recommendedName>
        <fullName evidence="9">FHA domain-containing protein</fullName>
    </recommendedName>
</protein>
<evidence type="ECO:0000256" key="4">
    <source>
        <dbReference type="ARBA" id="ARBA00022763"/>
    </source>
</evidence>
<accession>A0A433QIJ6</accession>
<comment type="subcellular location">
    <subcellularLocation>
        <location evidence="2">Chromosome</location>
    </subcellularLocation>
    <subcellularLocation>
        <location evidence="1">Nucleus</location>
    </subcellularLocation>
</comment>
<reference evidence="10 11" key="1">
    <citation type="journal article" date="2018" name="New Phytol.">
        <title>Phylogenomics of Endogonaceae and evolution of mycorrhizas within Mucoromycota.</title>
        <authorList>
            <person name="Chang Y."/>
            <person name="Desiro A."/>
            <person name="Na H."/>
            <person name="Sandor L."/>
            <person name="Lipzen A."/>
            <person name="Clum A."/>
            <person name="Barry K."/>
            <person name="Grigoriev I.V."/>
            <person name="Martin F.M."/>
            <person name="Stajich J.E."/>
            <person name="Smith M.E."/>
            <person name="Bonito G."/>
            <person name="Spatafora J.W."/>
        </authorList>
    </citation>
    <scope>NUCLEOTIDE SEQUENCE [LARGE SCALE GENOMIC DNA]</scope>
    <source>
        <strain evidence="10 11">AD002</strain>
    </source>
</reference>
<dbReference type="AlphaFoldDB" id="A0A433QIJ6"/>
<dbReference type="Gene3D" id="2.60.200.20">
    <property type="match status" value="1"/>
</dbReference>
<feature type="domain" description="FHA" evidence="9">
    <location>
        <begin position="24"/>
        <end position="101"/>
    </location>
</feature>
<dbReference type="Proteomes" id="UP000274822">
    <property type="component" value="Unassembled WGS sequence"/>
</dbReference>
<evidence type="ECO:0000313" key="11">
    <source>
        <dbReference type="Proteomes" id="UP000274822"/>
    </source>
</evidence>
<dbReference type="InterPro" id="IPR008984">
    <property type="entry name" value="SMAD_FHA_dom_sf"/>
</dbReference>
<dbReference type="InterPro" id="IPR040227">
    <property type="entry name" value="Nibrin-rel"/>
</dbReference>
<dbReference type="PANTHER" id="PTHR12162">
    <property type="entry name" value="NIBRIN-RELATED"/>
    <property type="match status" value="1"/>
</dbReference>
<dbReference type="InterPro" id="IPR043014">
    <property type="entry name" value="Nibrin_BRCT2_sf"/>
</dbReference>
<dbReference type="PROSITE" id="PS50006">
    <property type="entry name" value="FHA_DOMAIN"/>
    <property type="match status" value="1"/>
</dbReference>
<dbReference type="Pfam" id="PF00498">
    <property type="entry name" value="FHA"/>
    <property type="match status" value="1"/>
</dbReference>
<feature type="compositionally biased region" description="Basic and acidic residues" evidence="8">
    <location>
        <begin position="742"/>
        <end position="760"/>
    </location>
</feature>
<dbReference type="GO" id="GO:0007095">
    <property type="term" value="P:mitotic G2 DNA damage checkpoint signaling"/>
    <property type="evidence" value="ECO:0007669"/>
    <property type="project" value="InterPro"/>
</dbReference>
<comment type="similarity">
    <text evidence="7">Belongs to the Nibrin family.</text>
</comment>
<evidence type="ECO:0000259" key="9">
    <source>
        <dbReference type="PROSITE" id="PS50006"/>
    </source>
</evidence>
<evidence type="ECO:0000256" key="2">
    <source>
        <dbReference type="ARBA" id="ARBA00004286"/>
    </source>
</evidence>
<keyword evidence="4" id="KW-0227">DNA damage</keyword>
<sequence>MWILADIKGQKEGFRTWLCPEVTYSIGRKDCDIERSEDKFLSRKHATITVEKNTREIVLFTLTPTHAVAVFASKRSINARIQVTVRDLNSSGGTHVNKVKVGAEHDTVLKEDDEIKLGFTTFKLIYEPIVICCSGLQKGPKNIVLERITKFGMKQVDEWLPNVCTHLYTKRIKLVPKVCLALIECRNIVGEEWLNQIEAGMEKRLSLPDPGNHLPPVNEKEISALDISFFPDERRRTLFDGKTFLVFSREQLQNITLLVTQARGKAVLCILGEHIENRSEAIVSFVKSHANPLMVRPSEIDKEPGGDSGEKWAELAATTENLQTRLINEQEIFYAVFYTSTSTFCNPSVPAPSIPIQVPLLPSRKLHNSAQIAMASLAGETPQLPRDVTKSFGPMACDSATATPPSPKPATSSNPKPVLLAGRSGGPSKIAALGFKTRNRVFDIFDLDNEPTDNLITQPPEAGKAIEQRIVPPDPQPQPRRRIFSYDISQPEVKSQAFLKPNQKFVEWTNGSESEMDDPENVGRPPIASLATRALIKEAAVAVMSEKRIAEPEDGEGESLSHGAAAKKRPIPCNAAPPELVLSPTTTVHQGEVAKLSKQLEQDAEVVQNFEHAKTKKWTVEKARTADSLDEEDLGSVKNEKDAQKNMVKVEVGNLVVRNEPPGRQPRKWTEGNGGRPHDNGRINFKRFQKARYAGMGGQRITIIKMVPHESETLGTGANESWLKSSGESSSNTNSAKQKSCKQSEESRDEDMMLEREPPAKRKPRKKSEQSDDEDFLSKRKPPVKRRSRKQSEDDEDFVPKKKEPPAKKVCTRAKQKHDDSLTNREPPKTPKQWTVQEMIGDDDDEGFGYVN</sequence>
<feature type="region of interest" description="Disordered" evidence="8">
    <location>
        <begin position="714"/>
        <end position="852"/>
    </location>
</feature>
<keyword evidence="3" id="KW-0158">Chromosome</keyword>
<dbReference type="PANTHER" id="PTHR12162:SF0">
    <property type="entry name" value="NIBRIN"/>
    <property type="match status" value="1"/>
</dbReference>
<evidence type="ECO:0000313" key="10">
    <source>
        <dbReference type="EMBL" id="RUS29646.1"/>
    </source>
</evidence>
<dbReference type="Gene3D" id="3.40.50.10980">
    <property type="entry name" value="Nibrin, BRCT2 domain"/>
    <property type="match status" value="1"/>
</dbReference>
<evidence type="ECO:0000256" key="7">
    <source>
        <dbReference type="ARBA" id="ARBA00044757"/>
    </source>
</evidence>
<dbReference type="InterPro" id="IPR036420">
    <property type="entry name" value="BRCT_dom_sf"/>
</dbReference>
<dbReference type="SUPFAM" id="SSF52113">
    <property type="entry name" value="BRCT domain"/>
    <property type="match status" value="1"/>
</dbReference>
<name>A0A433QIJ6_9FUNG</name>
<dbReference type="InterPro" id="IPR000253">
    <property type="entry name" value="FHA_dom"/>
</dbReference>
<feature type="compositionally biased region" description="Basic and acidic residues" evidence="8">
    <location>
        <begin position="817"/>
        <end position="829"/>
    </location>
</feature>
<dbReference type="GO" id="GO:0005694">
    <property type="term" value="C:chromosome"/>
    <property type="evidence" value="ECO:0007669"/>
    <property type="project" value="UniProtKB-SubCell"/>
</dbReference>
<dbReference type="Gene3D" id="3.40.50.10190">
    <property type="entry name" value="BRCT domain"/>
    <property type="match status" value="1"/>
</dbReference>
<dbReference type="GO" id="GO:0003684">
    <property type="term" value="F:damaged DNA binding"/>
    <property type="evidence" value="ECO:0007669"/>
    <property type="project" value="TreeGrafter"/>
</dbReference>
<feature type="compositionally biased region" description="Low complexity" evidence="8">
    <location>
        <begin position="721"/>
        <end position="735"/>
    </location>
</feature>
<evidence type="ECO:0000256" key="5">
    <source>
        <dbReference type="ARBA" id="ARBA00023204"/>
    </source>
</evidence>
<keyword evidence="6" id="KW-0539">Nucleus</keyword>
<keyword evidence="11" id="KW-1185">Reference proteome</keyword>